<feature type="region of interest" description="Disordered" evidence="1">
    <location>
        <begin position="1"/>
        <end position="138"/>
    </location>
</feature>
<feature type="compositionally biased region" description="Basic and acidic residues" evidence="1">
    <location>
        <begin position="78"/>
        <end position="94"/>
    </location>
</feature>
<keyword evidence="2" id="KW-0326">Glycosidase</keyword>
<protein>
    <submittedName>
        <fullName evidence="2">GH4</fullName>
        <ecNumber evidence="2">3.2.1.22</ecNumber>
    </submittedName>
</protein>
<evidence type="ECO:0000313" key="2">
    <source>
        <dbReference type="EMBL" id="CAA9414435.1"/>
    </source>
</evidence>
<feature type="compositionally biased region" description="Basic residues" evidence="1">
    <location>
        <begin position="1"/>
        <end position="23"/>
    </location>
</feature>
<gene>
    <name evidence="2" type="ORF">AVDCRST_MAG15-1796</name>
</gene>
<evidence type="ECO:0000256" key="1">
    <source>
        <dbReference type="SAM" id="MobiDB-lite"/>
    </source>
</evidence>
<dbReference type="GO" id="GO:0004557">
    <property type="term" value="F:alpha-galactosidase activity"/>
    <property type="evidence" value="ECO:0007669"/>
    <property type="project" value="UniProtKB-EC"/>
</dbReference>
<sequence length="138" mass="14483">DHHHLHRGGQHRLHPEHRGRHPASARAAGVHHPPHVHRPQAAGGVGGRGGQARADAWRDGAGGDLFRPAAGAGGRGLRRGELPDRRLRARDGHGLRGPQAVRPAPDHRGHAGRRRDHAGAADGPASVEDLRGHGGGLP</sequence>
<accession>A0A6J4PLN9</accession>
<proteinExistence type="predicted"/>
<dbReference type="EC" id="3.2.1.22" evidence="2"/>
<organism evidence="2">
    <name type="scientific">uncultured Rubellimicrobium sp</name>
    <dbReference type="NCBI Taxonomy" id="543078"/>
    <lineage>
        <taxon>Bacteria</taxon>
        <taxon>Pseudomonadati</taxon>
        <taxon>Pseudomonadota</taxon>
        <taxon>Alphaproteobacteria</taxon>
        <taxon>Rhodobacterales</taxon>
        <taxon>Roseobacteraceae</taxon>
        <taxon>Rubellimicrobium</taxon>
        <taxon>environmental samples</taxon>
    </lineage>
</organism>
<feature type="non-terminal residue" evidence="2">
    <location>
        <position position="1"/>
    </location>
</feature>
<reference evidence="2" key="1">
    <citation type="submission" date="2020-02" db="EMBL/GenBank/DDBJ databases">
        <authorList>
            <person name="Meier V. D."/>
        </authorList>
    </citation>
    <scope>NUCLEOTIDE SEQUENCE</scope>
    <source>
        <strain evidence="2">AVDCRST_MAG15</strain>
    </source>
</reference>
<dbReference type="AlphaFoldDB" id="A0A6J4PLN9"/>
<feature type="non-terminal residue" evidence="2">
    <location>
        <position position="138"/>
    </location>
</feature>
<keyword evidence="2" id="KW-0378">Hydrolase</keyword>
<dbReference type="EMBL" id="CADCUU010000256">
    <property type="protein sequence ID" value="CAA9414435.1"/>
    <property type="molecule type" value="Genomic_DNA"/>
</dbReference>
<name>A0A6J4PLN9_9RHOB</name>